<dbReference type="Proteomes" id="UP000092600">
    <property type="component" value="Unassembled WGS sequence"/>
</dbReference>
<dbReference type="InterPro" id="IPR036047">
    <property type="entry name" value="F-box-like_dom_sf"/>
</dbReference>
<keyword evidence="2" id="KW-0677">Repeat</keyword>
<keyword evidence="1" id="KW-0880">Kelch repeat</keyword>
<dbReference type="SUPFAM" id="SSF81383">
    <property type="entry name" value="F-box domain"/>
    <property type="match status" value="1"/>
</dbReference>
<evidence type="ECO:0000256" key="1">
    <source>
        <dbReference type="ARBA" id="ARBA00022441"/>
    </source>
</evidence>
<sequence>MKPRSEATTEEEAAAAALIPGLPEDVAELCLVRVPFPYQTLARSVSAAWNRALSRPSFLSRARSSSSSSSPFLFVFAFHPVSLRLQCQALDPVSRRWFLLPQIPSLFPSPPPMAEAAMAPLLLLLRRSTRSCAFASLPSRGELFVLAPRPPALLLAYRAATNSWTPAAAAAAAAPGPFLAAGAVAGRILAASGDGAAARYDPEADRWEPAPGLRRGMARYDAAVVAGRRMYVTEGWAWPFDAAPRGAVFDADRDAWAEMPPGMREGWTGASAVVGDDRLFVVAEYGDRRLKSYDAARDSWRGVAGPGVPPDLPRPFAVAGDRSGRIFVVGRGLDVAVATVLPPAAAAAEERVEWEVVKAPPSFADLAPCNAQVLYL</sequence>
<dbReference type="InterPro" id="IPR015915">
    <property type="entry name" value="Kelch-typ_b-propeller"/>
</dbReference>
<proteinExistence type="predicted"/>
<dbReference type="EMBL" id="LSRQ01004287">
    <property type="protein sequence ID" value="OAY69700.1"/>
    <property type="molecule type" value="Genomic_DNA"/>
</dbReference>
<dbReference type="PANTHER" id="PTHR46344">
    <property type="entry name" value="OS02G0202900 PROTEIN"/>
    <property type="match status" value="1"/>
</dbReference>
<dbReference type="STRING" id="4615.A0A199UYI3"/>
<name>A0A199UYI3_ANACO</name>
<dbReference type="AlphaFoldDB" id="A0A199UYI3"/>
<evidence type="ECO:0000313" key="3">
    <source>
        <dbReference type="EMBL" id="OAY69700.1"/>
    </source>
</evidence>
<reference evidence="3 4" key="1">
    <citation type="journal article" date="2016" name="DNA Res.">
        <title>The draft genome of MD-2 pineapple using hybrid error correction of long reads.</title>
        <authorList>
            <person name="Redwan R.M."/>
            <person name="Saidin A."/>
            <person name="Kumar S.V."/>
        </authorList>
    </citation>
    <scope>NUCLEOTIDE SEQUENCE [LARGE SCALE GENOMIC DNA]</scope>
    <source>
        <strain evidence="4">cv. MD2</strain>
        <tissue evidence="3">Leaf</tissue>
    </source>
</reference>
<dbReference type="SUPFAM" id="SSF117281">
    <property type="entry name" value="Kelch motif"/>
    <property type="match status" value="1"/>
</dbReference>
<gene>
    <name evidence="3" type="ORF">ACMD2_13632</name>
</gene>
<comment type="caution">
    <text evidence="3">The sequence shown here is derived from an EMBL/GenBank/DDBJ whole genome shotgun (WGS) entry which is preliminary data.</text>
</comment>
<organism evidence="3 4">
    <name type="scientific">Ananas comosus</name>
    <name type="common">Pineapple</name>
    <name type="synonym">Ananas ananas</name>
    <dbReference type="NCBI Taxonomy" id="4615"/>
    <lineage>
        <taxon>Eukaryota</taxon>
        <taxon>Viridiplantae</taxon>
        <taxon>Streptophyta</taxon>
        <taxon>Embryophyta</taxon>
        <taxon>Tracheophyta</taxon>
        <taxon>Spermatophyta</taxon>
        <taxon>Magnoliopsida</taxon>
        <taxon>Liliopsida</taxon>
        <taxon>Poales</taxon>
        <taxon>Bromeliaceae</taxon>
        <taxon>Bromelioideae</taxon>
        <taxon>Ananas</taxon>
    </lineage>
</organism>
<accession>A0A199UYI3</accession>
<evidence type="ECO:0000256" key="2">
    <source>
        <dbReference type="ARBA" id="ARBA00022737"/>
    </source>
</evidence>
<dbReference type="PANTHER" id="PTHR46344:SF4">
    <property type="entry name" value="OS07G0153400 PROTEIN"/>
    <property type="match status" value="1"/>
</dbReference>
<evidence type="ECO:0000313" key="4">
    <source>
        <dbReference type="Proteomes" id="UP000092600"/>
    </source>
</evidence>
<protein>
    <submittedName>
        <fullName evidence="3">F-box protein AFR</fullName>
    </submittedName>
</protein>
<dbReference type="Gene3D" id="2.120.10.80">
    <property type="entry name" value="Kelch-type beta propeller"/>
    <property type="match status" value="1"/>
</dbReference>